<keyword evidence="4 6" id="KW-0472">Membrane</keyword>
<accession>A0AAD2FUV8</accession>
<evidence type="ECO:0000256" key="4">
    <source>
        <dbReference type="ARBA" id="ARBA00023136"/>
    </source>
</evidence>
<feature type="transmembrane region" description="Helical" evidence="6">
    <location>
        <begin position="12"/>
        <end position="31"/>
    </location>
</feature>
<feature type="compositionally biased region" description="Basic and acidic residues" evidence="5">
    <location>
        <begin position="195"/>
        <end position="210"/>
    </location>
</feature>
<dbReference type="EMBL" id="CAKOGP040001847">
    <property type="protein sequence ID" value="CAJ1953970.1"/>
    <property type="molecule type" value="Genomic_DNA"/>
</dbReference>
<evidence type="ECO:0000256" key="5">
    <source>
        <dbReference type="SAM" id="MobiDB-lite"/>
    </source>
</evidence>
<feature type="transmembrane region" description="Helical" evidence="6">
    <location>
        <begin position="68"/>
        <end position="89"/>
    </location>
</feature>
<keyword evidence="8" id="KW-1185">Reference proteome</keyword>
<gene>
    <name evidence="7" type="ORF">CYCCA115_LOCUS14568</name>
</gene>
<feature type="transmembrane region" description="Helical" evidence="6">
    <location>
        <begin position="43"/>
        <end position="62"/>
    </location>
</feature>
<evidence type="ECO:0000256" key="3">
    <source>
        <dbReference type="ARBA" id="ARBA00022989"/>
    </source>
</evidence>
<dbReference type="InterPro" id="IPR006603">
    <property type="entry name" value="PQ-loop_rpt"/>
</dbReference>
<dbReference type="Proteomes" id="UP001295423">
    <property type="component" value="Unassembled WGS sequence"/>
</dbReference>
<reference evidence="7" key="1">
    <citation type="submission" date="2023-08" db="EMBL/GenBank/DDBJ databases">
        <authorList>
            <person name="Audoor S."/>
            <person name="Bilcke G."/>
        </authorList>
    </citation>
    <scope>NUCLEOTIDE SEQUENCE</scope>
</reference>
<keyword evidence="2 6" id="KW-0812">Transmembrane</keyword>
<dbReference type="Pfam" id="PF04193">
    <property type="entry name" value="PQ-loop"/>
    <property type="match status" value="1"/>
</dbReference>
<feature type="region of interest" description="Disordered" evidence="5">
    <location>
        <begin position="132"/>
        <end position="174"/>
    </location>
</feature>
<evidence type="ECO:0000313" key="7">
    <source>
        <dbReference type="EMBL" id="CAJ1953970.1"/>
    </source>
</evidence>
<dbReference type="GO" id="GO:0016020">
    <property type="term" value="C:membrane"/>
    <property type="evidence" value="ECO:0007669"/>
    <property type="project" value="UniProtKB-SubCell"/>
</dbReference>
<evidence type="ECO:0000313" key="8">
    <source>
        <dbReference type="Proteomes" id="UP001295423"/>
    </source>
</evidence>
<evidence type="ECO:0000256" key="6">
    <source>
        <dbReference type="SAM" id="Phobius"/>
    </source>
</evidence>
<dbReference type="Gene3D" id="1.20.1280.290">
    <property type="match status" value="1"/>
</dbReference>
<organism evidence="7 8">
    <name type="scientific">Cylindrotheca closterium</name>
    <dbReference type="NCBI Taxonomy" id="2856"/>
    <lineage>
        <taxon>Eukaryota</taxon>
        <taxon>Sar</taxon>
        <taxon>Stramenopiles</taxon>
        <taxon>Ochrophyta</taxon>
        <taxon>Bacillariophyta</taxon>
        <taxon>Bacillariophyceae</taxon>
        <taxon>Bacillariophycidae</taxon>
        <taxon>Bacillariales</taxon>
        <taxon>Bacillariaceae</taxon>
        <taxon>Cylindrotheca</taxon>
    </lineage>
</organism>
<dbReference type="AlphaFoldDB" id="A0AAD2FUV8"/>
<proteinExistence type="predicted"/>
<evidence type="ECO:0000256" key="2">
    <source>
        <dbReference type="ARBA" id="ARBA00022692"/>
    </source>
</evidence>
<sequence length="219" mass="24791">MSAVDVNQIMTIIGTIGGFSISLSLVPQVYLTYKTKCADDISYTYQFIYIFGAALVNAYAIHFQLYAVYIPCLLELCMIIILTIMKCVYPSREDIKEISRQSMAISRGTQSGVDMKSLSMVMQKMKSIRELHWSDDEEDNGDDDRRSTLKTKKTSKSVRGSFAPGQDEKAFQRQSKLMERKSIAMMKQMSVRGEFDMSHVAGNDKTKIEAESDELEHDA</sequence>
<feature type="region of interest" description="Disordered" evidence="5">
    <location>
        <begin position="195"/>
        <end position="219"/>
    </location>
</feature>
<evidence type="ECO:0000256" key="1">
    <source>
        <dbReference type="ARBA" id="ARBA00004141"/>
    </source>
</evidence>
<protein>
    <recommendedName>
        <fullName evidence="9">PQ-loop repeat-containing protein</fullName>
    </recommendedName>
</protein>
<comment type="caution">
    <text evidence="7">The sequence shown here is derived from an EMBL/GenBank/DDBJ whole genome shotgun (WGS) entry which is preliminary data.</text>
</comment>
<comment type="subcellular location">
    <subcellularLocation>
        <location evidence="1">Membrane</location>
        <topology evidence="1">Multi-pass membrane protein</topology>
    </subcellularLocation>
</comment>
<evidence type="ECO:0008006" key="9">
    <source>
        <dbReference type="Google" id="ProtNLM"/>
    </source>
</evidence>
<keyword evidence="3 6" id="KW-1133">Transmembrane helix</keyword>
<name>A0AAD2FUV8_9STRA</name>